<evidence type="ECO:0000256" key="6">
    <source>
        <dbReference type="ARBA" id="ARBA00022729"/>
    </source>
</evidence>
<gene>
    <name evidence="13 15" type="primary">lolB</name>
    <name evidence="15" type="ORF">MNKW57_08710</name>
</gene>
<dbReference type="RefSeq" id="WP_285763088.1">
    <property type="nucleotide sequence ID" value="NZ_BSYJ01000002.1"/>
</dbReference>
<keyword evidence="5 13" id="KW-0813">Transport</keyword>
<dbReference type="InterPro" id="IPR029046">
    <property type="entry name" value="LolA/LolB/LppX"/>
</dbReference>
<evidence type="ECO:0000256" key="8">
    <source>
        <dbReference type="ARBA" id="ARBA00023136"/>
    </source>
</evidence>
<keyword evidence="12 13" id="KW-0449">Lipoprotein</keyword>
<evidence type="ECO:0000313" key="16">
    <source>
        <dbReference type="Proteomes" id="UP001224392"/>
    </source>
</evidence>
<accession>A0ABQ6LWS5</accession>
<dbReference type="Proteomes" id="UP001224392">
    <property type="component" value="Unassembled WGS sequence"/>
</dbReference>
<evidence type="ECO:0000256" key="5">
    <source>
        <dbReference type="ARBA" id="ARBA00022448"/>
    </source>
</evidence>
<evidence type="ECO:0000256" key="2">
    <source>
        <dbReference type="ARBA" id="ARBA00009696"/>
    </source>
</evidence>
<proteinExistence type="inferred from homology"/>
<protein>
    <recommendedName>
        <fullName evidence="4 13">Outer-membrane lipoprotein LolB</fullName>
    </recommendedName>
</protein>
<dbReference type="PROSITE" id="PS51257">
    <property type="entry name" value="PROKAR_LIPOPROTEIN"/>
    <property type="match status" value="1"/>
</dbReference>
<name>A0ABQ6LWS5_9GAMM</name>
<evidence type="ECO:0000256" key="4">
    <source>
        <dbReference type="ARBA" id="ARBA00016202"/>
    </source>
</evidence>
<sequence>MCRHRKFPINKAWVVILLAALLSACASQRSVFPGAGAGADASSPEQLHSWHISGKLGVRAPENSGSASLNWEQARDSYRIRLTGPLGMGGTVIDGDASGVTLKQSGQPTRRARHPQTLLYEALGWSMPVEELKYWVRGLPAPGSAPSNMTRNDSQQISAMQQAGWQLNFSNYQPRGSLWLPGKIRAERTVANQLVRVTLVIKDWRI</sequence>
<keyword evidence="10 13" id="KW-0143">Chaperone</keyword>
<evidence type="ECO:0000256" key="13">
    <source>
        <dbReference type="HAMAP-Rule" id="MF_00233"/>
    </source>
</evidence>
<dbReference type="CDD" id="cd16326">
    <property type="entry name" value="LolB"/>
    <property type="match status" value="1"/>
</dbReference>
<comment type="function">
    <text evidence="13">Plays a critical role in the incorporation of lipoproteins in the outer membrane after they are released by the LolA protein.</text>
</comment>
<feature type="chain" id="PRO_5047009084" description="Outer-membrane lipoprotein LolB" evidence="14">
    <location>
        <begin position="27"/>
        <end position="206"/>
    </location>
</feature>
<comment type="caution">
    <text evidence="15">The sequence shown here is derived from an EMBL/GenBank/DDBJ whole genome shotgun (WGS) entry which is preliminary data.</text>
</comment>
<evidence type="ECO:0000256" key="11">
    <source>
        <dbReference type="ARBA" id="ARBA00023237"/>
    </source>
</evidence>
<keyword evidence="6 13" id="KW-0732">Signal</keyword>
<keyword evidence="8 13" id="KW-0472">Membrane</keyword>
<comment type="similarity">
    <text evidence="2 13">Belongs to the LolB family.</text>
</comment>
<evidence type="ECO:0000313" key="15">
    <source>
        <dbReference type="EMBL" id="GMG86550.1"/>
    </source>
</evidence>
<keyword evidence="9 13" id="KW-0564">Palmitate</keyword>
<evidence type="ECO:0000256" key="10">
    <source>
        <dbReference type="ARBA" id="ARBA00023186"/>
    </source>
</evidence>
<comment type="subunit">
    <text evidence="3 13">Monomer.</text>
</comment>
<dbReference type="Gene3D" id="2.50.20.10">
    <property type="entry name" value="Lipoprotein localisation LolA/LolB/LppX"/>
    <property type="match status" value="1"/>
</dbReference>
<feature type="signal peptide" evidence="14">
    <location>
        <begin position="1"/>
        <end position="26"/>
    </location>
</feature>
<keyword evidence="16" id="KW-1185">Reference proteome</keyword>
<evidence type="ECO:0000256" key="14">
    <source>
        <dbReference type="SAM" id="SignalP"/>
    </source>
</evidence>
<evidence type="ECO:0000256" key="12">
    <source>
        <dbReference type="ARBA" id="ARBA00023288"/>
    </source>
</evidence>
<evidence type="ECO:0000256" key="1">
    <source>
        <dbReference type="ARBA" id="ARBA00004459"/>
    </source>
</evidence>
<keyword evidence="11 13" id="KW-0998">Cell outer membrane</keyword>
<reference evidence="15 16" key="1">
    <citation type="submission" date="2023-04" db="EMBL/GenBank/DDBJ databases">
        <title>Marinobulbifer ophiurae gen. nov., sp. Nov., isolate from tissue of brittle star Ophioplocus japonicus.</title>
        <authorList>
            <person name="Kawano K."/>
            <person name="Sawayama S."/>
            <person name="Nakagawa S."/>
        </authorList>
    </citation>
    <scope>NUCLEOTIDE SEQUENCE [LARGE SCALE GENOMIC DNA]</scope>
    <source>
        <strain evidence="15 16">NKW57</strain>
    </source>
</reference>
<dbReference type="NCBIfam" id="TIGR00548">
    <property type="entry name" value="lolB"/>
    <property type="match status" value="1"/>
</dbReference>
<organism evidence="15 16">
    <name type="scientific">Biformimicrobium ophioploci</name>
    <dbReference type="NCBI Taxonomy" id="3036711"/>
    <lineage>
        <taxon>Bacteria</taxon>
        <taxon>Pseudomonadati</taxon>
        <taxon>Pseudomonadota</taxon>
        <taxon>Gammaproteobacteria</taxon>
        <taxon>Cellvibrionales</taxon>
        <taxon>Microbulbiferaceae</taxon>
        <taxon>Biformimicrobium</taxon>
    </lineage>
</organism>
<dbReference type="Pfam" id="PF03550">
    <property type="entry name" value="LolB"/>
    <property type="match status" value="1"/>
</dbReference>
<dbReference type="SUPFAM" id="SSF89392">
    <property type="entry name" value="Prokaryotic lipoproteins and lipoprotein localization factors"/>
    <property type="match status" value="1"/>
</dbReference>
<keyword evidence="7 13" id="KW-0653">Protein transport</keyword>
<comment type="subcellular location">
    <subcellularLocation>
        <location evidence="1 13">Cell outer membrane</location>
        <topology evidence="1 13">Lipid-anchor</topology>
    </subcellularLocation>
</comment>
<dbReference type="EMBL" id="BSYJ01000002">
    <property type="protein sequence ID" value="GMG86550.1"/>
    <property type="molecule type" value="Genomic_DNA"/>
</dbReference>
<evidence type="ECO:0000256" key="3">
    <source>
        <dbReference type="ARBA" id="ARBA00011245"/>
    </source>
</evidence>
<dbReference type="InterPro" id="IPR004565">
    <property type="entry name" value="OM_lipoprot_LolB"/>
</dbReference>
<dbReference type="HAMAP" id="MF_00233">
    <property type="entry name" value="LolB"/>
    <property type="match status" value="1"/>
</dbReference>
<evidence type="ECO:0000256" key="7">
    <source>
        <dbReference type="ARBA" id="ARBA00022927"/>
    </source>
</evidence>
<evidence type="ECO:0000256" key="9">
    <source>
        <dbReference type="ARBA" id="ARBA00023139"/>
    </source>
</evidence>